<protein>
    <submittedName>
        <fullName evidence="10">Zinc finger protein ZPR1-like</fullName>
    </submittedName>
</protein>
<dbReference type="SMART" id="SM00709">
    <property type="entry name" value="Zpr1"/>
    <property type="match status" value="2"/>
</dbReference>
<dbReference type="InterPro" id="IPR004457">
    <property type="entry name" value="Znf_ZPR1"/>
</dbReference>
<evidence type="ECO:0000256" key="5">
    <source>
        <dbReference type="ARBA" id="ARBA00022771"/>
    </source>
</evidence>
<feature type="compositionally biased region" description="Basic and acidic residues" evidence="8">
    <location>
        <begin position="296"/>
        <end position="322"/>
    </location>
</feature>
<dbReference type="FunFam" id="2.20.25.420:FF:000002">
    <property type="entry name" value="Zinc finger protein ZPR1"/>
    <property type="match status" value="1"/>
</dbReference>
<evidence type="ECO:0000256" key="3">
    <source>
        <dbReference type="ARBA" id="ARBA00022723"/>
    </source>
</evidence>
<feature type="compositionally biased region" description="Acidic residues" evidence="8">
    <location>
        <begin position="232"/>
        <end position="242"/>
    </location>
</feature>
<sequence length="562" mass="61955">MSDNSQEQLQQSDPIYLDLAAGSEEAAVTQIESVCMNCMEKGMTRLLLTLIPHFREVMVSSFSCPHCHYSDSSLLNTGVIQDKGIKFTLRVNTSADLRRMIVKSDYAIINIPIVELEIPGKMGEITCVEGVINKVCEGLQMDQGARREEDPDLATKIEHFIQRLKALLDVTEPFTLELNDPTGNSFIEKFGSNGFTDNQVAIREYERNAKLNEMLGIAAPSDQDNQGTLDEVKEEEDDDDEQQQLGAEKRESKVKSTKESSSKAESTNETSSKAESTTEISSKAESTNKSSSKAESAQEIRSRAVEESVKENNAEPFKENPARETAVAASNCNGGADDTNDAREEEDDDDDDDDIHYKVLQFSTLCEICFHTAETKMKLTQIPHFKEVVIMATVCDHCGNKTSEVKSGGGIAPLGRKITLELDEVSIDMARDVLKSDTCSVEIPSLDLHVGAGILGGKFTTLEGLLINIKDDIGNNPFFTGDSVDGSKKKTVNNLLESLEKIISGDLKTTIVLDDPAGNSYMQNVYAPDPDPFLTVLEYERTFEQNEDLGINDMKTEGYEQD</sequence>
<feature type="compositionally biased region" description="Low complexity" evidence="8">
    <location>
        <begin position="263"/>
        <end position="273"/>
    </location>
</feature>
<dbReference type="EMBL" id="IACF01000784">
    <property type="protein sequence ID" value="LAB66537.1"/>
    <property type="molecule type" value="mRNA"/>
</dbReference>
<dbReference type="GO" id="GO:0008270">
    <property type="term" value="F:zinc ion binding"/>
    <property type="evidence" value="ECO:0007669"/>
    <property type="project" value="UniProtKB-KW"/>
</dbReference>
<keyword evidence="7" id="KW-0539">Nucleus</keyword>
<accession>A0A2P2HXN1</accession>
<evidence type="ECO:0000256" key="6">
    <source>
        <dbReference type="ARBA" id="ARBA00022833"/>
    </source>
</evidence>
<evidence type="ECO:0000259" key="9">
    <source>
        <dbReference type="SMART" id="SM00709"/>
    </source>
</evidence>
<evidence type="ECO:0000256" key="2">
    <source>
        <dbReference type="ARBA" id="ARBA00008354"/>
    </source>
</evidence>
<feature type="compositionally biased region" description="Basic and acidic residues" evidence="8">
    <location>
        <begin position="247"/>
        <end position="262"/>
    </location>
</feature>
<feature type="compositionally biased region" description="Acidic residues" evidence="8">
    <location>
        <begin position="343"/>
        <end position="353"/>
    </location>
</feature>
<feature type="domain" description="Zinc finger ZPR1-type" evidence="9">
    <location>
        <begin position="364"/>
        <end position="524"/>
    </location>
</feature>
<dbReference type="Pfam" id="PF22794">
    <property type="entry name" value="jr-ZPR1"/>
    <property type="match status" value="2"/>
</dbReference>
<keyword evidence="6" id="KW-0862">Zinc</keyword>
<proteinExistence type="evidence at transcript level"/>
<reference evidence="10" key="1">
    <citation type="journal article" date="2018" name="Biosci. Biotechnol. Biochem.">
        <title>Polysaccharide hydrolase of the hadal zone amphipods Hirondellea gigas.</title>
        <authorList>
            <person name="Kobayashi H."/>
            <person name="Nagahama T."/>
            <person name="Arai W."/>
            <person name="Sasagawa Y."/>
            <person name="Umeda M."/>
            <person name="Hayashi T."/>
            <person name="Nikaido I."/>
            <person name="Watanabe H."/>
            <person name="Oguri K."/>
            <person name="Kitazato H."/>
            <person name="Fujioka K."/>
            <person name="Kido Y."/>
            <person name="Takami H."/>
        </authorList>
    </citation>
    <scope>NUCLEOTIDE SEQUENCE</scope>
    <source>
        <tissue evidence="10">Whole body</tissue>
    </source>
</reference>
<dbReference type="GO" id="GO:0005634">
    <property type="term" value="C:nucleus"/>
    <property type="evidence" value="ECO:0007669"/>
    <property type="project" value="UniProtKB-SubCell"/>
</dbReference>
<feature type="domain" description="Zinc finger ZPR1-type" evidence="9">
    <location>
        <begin position="33"/>
        <end position="189"/>
    </location>
</feature>
<evidence type="ECO:0000256" key="7">
    <source>
        <dbReference type="ARBA" id="ARBA00023242"/>
    </source>
</evidence>
<keyword evidence="3" id="KW-0479">Metal-binding</keyword>
<dbReference type="PANTHER" id="PTHR10876">
    <property type="entry name" value="ZINC FINGER PROTEIN ZPR1"/>
    <property type="match status" value="1"/>
</dbReference>
<dbReference type="FunFam" id="2.60.120.1040:FF:000001">
    <property type="entry name" value="Zinc finger protein ZPR1"/>
    <property type="match status" value="1"/>
</dbReference>
<dbReference type="Pfam" id="PF03367">
    <property type="entry name" value="Zn_ribbon_ZPR1"/>
    <property type="match status" value="2"/>
</dbReference>
<comment type="subcellular location">
    <subcellularLocation>
        <location evidence="1">Nucleus</location>
    </subcellularLocation>
</comment>
<feature type="region of interest" description="Disordered" evidence="8">
    <location>
        <begin position="216"/>
        <end position="353"/>
    </location>
</feature>
<dbReference type="Gene3D" id="2.20.25.420">
    <property type="entry name" value="ZPR1, zinc finger domain"/>
    <property type="match status" value="2"/>
</dbReference>
<keyword evidence="4" id="KW-0677">Repeat</keyword>
<evidence type="ECO:0000256" key="1">
    <source>
        <dbReference type="ARBA" id="ARBA00004123"/>
    </source>
</evidence>
<dbReference type="AlphaFoldDB" id="A0A2P2HXN1"/>
<evidence type="ECO:0000256" key="8">
    <source>
        <dbReference type="SAM" id="MobiDB-lite"/>
    </source>
</evidence>
<evidence type="ECO:0000256" key="4">
    <source>
        <dbReference type="ARBA" id="ARBA00022737"/>
    </source>
</evidence>
<dbReference type="FunFam" id="2.20.25.420:FF:000001">
    <property type="entry name" value="Zinc finger protein ZPR1"/>
    <property type="match status" value="1"/>
</dbReference>
<keyword evidence="5" id="KW-0863">Zinc-finger</keyword>
<dbReference type="InterPro" id="IPR056180">
    <property type="entry name" value="ZPR1_jr_dom"/>
</dbReference>
<comment type="similarity">
    <text evidence="2">Belongs to the ZPR1 family.</text>
</comment>
<organism evidence="10">
    <name type="scientific">Hirondellea gigas</name>
    <dbReference type="NCBI Taxonomy" id="1518452"/>
    <lineage>
        <taxon>Eukaryota</taxon>
        <taxon>Metazoa</taxon>
        <taxon>Ecdysozoa</taxon>
        <taxon>Arthropoda</taxon>
        <taxon>Crustacea</taxon>
        <taxon>Multicrustacea</taxon>
        <taxon>Malacostraca</taxon>
        <taxon>Eumalacostraca</taxon>
        <taxon>Peracarida</taxon>
        <taxon>Amphipoda</taxon>
        <taxon>Amphilochidea</taxon>
        <taxon>Lysianassida</taxon>
        <taxon>Lysianassidira</taxon>
        <taxon>Lysianassoidea</taxon>
        <taxon>Lysianassidae</taxon>
        <taxon>Hirondellea</taxon>
    </lineage>
</organism>
<name>A0A2P2HXN1_9CRUS</name>
<dbReference type="Gene3D" id="2.60.120.1040">
    <property type="entry name" value="ZPR1, A/B domain"/>
    <property type="match status" value="2"/>
</dbReference>
<dbReference type="PANTHER" id="PTHR10876:SF0">
    <property type="entry name" value="ZINC FINGER PROTEIN ZPR1"/>
    <property type="match status" value="1"/>
</dbReference>
<evidence type="ECO:0000313" key="10">
    <source>
        <dbReference type="EMBL" id="LAB66537.1"/>
    </source>
</evidence>
<dbReference type="InterPro" id="IPR042452">
    <property type="entry name" value="ZPR1_Znf1/2"/>
</dbReference>
<dbReference type="InterPro" id="IPR042451">
    <property type="entry name" value="ZPR1_A/B_dom"/>
</dbReference>
<dbReference type="InterPro" id="IPR040141">
    <property type="entry name" value="ZPR1"/>
</dbReference>
<feature type="compositionally biased region" description="Low complexity" evidence="8">
    <location>
        <begin position="281"/>
        <end position="295"/>
    </location>
</feature>
<dbReference type="NCBIfam" id="TIGR00310">
    <property type="entry name" value="ZPR1_znf"/>
    <property type="match status" value="2"/>
</dbReference>